<dbReference type="PROSITE" id="PS00463">
    <property type="entry name" value="ZN2_CY6_FUNGAL_1"/>
    <property type="match status" value="1"/>
</dbReference>
<evidence type="ECO:0000256" key="1">
    <source>
        <dbReference type="ARBA" id="ARBA00004123"/>
    </source>
</evidence>
<evidence type="ECO:0000259" key="8">
    <source>
        <dbReference type="PROSITE" id="PS50048"/>
    </source>
</evidence>
<dbReference type="InterPro" id="IPR001138">
    <property type="entry name" value="Zn2Cys6_DnaBD"/>
</dbReference>
<evidence type="ECO:0000256" key="7">
    <source>
        <dbReference type="SAM" id="MobiDB-lite"/>
    </source>
</evidence>
<accession>A0A0X8HTA4</accession>
<sequence length="889" mass="99766">MRRVLACARCRGHKIKCVHNNKPPCSYCQHKGIADKCVLSFPLTKKRKNMAPYAQDAGIFQAGYEQGGGDKQDQLIGIPISQAEIQQQPQQLYSQVVYDPQMVKQTGMDMYRGEGGGVPYMQGGVIVGNASLVMRGGHPSQPQAGGVFQGGSVPISVPNNISPVVEGYMPNNMGGKTEPVCGLPYWKQEIQMASGQKLRDLTAAIPVAVVKYAIEWTVASFPELRFFYMRNVEDQIPQMNPVLVGALMTHAAFYNPVSSNSRSLVDGYQWLGPESFNVKNSIYEKLVIEAIFSSGTFLLNPDIEVANALLLLSSVKWGHNDYYTSWMLHGCATRMSQALFFDEPFVRKCKNSTILNEMRLRTYWCGFLLDRIICTGEGRSFAIQDYPTIPLPKNDSDLAAEYNATGRNREIASDKISENTLTIQDFYGSLKKLPSSFLSKNEQIMFIKMYDIWGHLNEYLTSNNGVSNKALKVWDPETELGKIRTDLQNWRAVLPEEWVWSAEKYRNVNSSLRTDIEPIMMNCLYMLSMIFLTRAFLPFLPHSVDKPEGSGYGTPPTEDYWVENARTCFKVTRDLSALISVLLDEAVQKSMSSDIKFPVFATPFFSFVAFICAVQCSYGANFPWMDPDHNYYEKDSNSSQSLVYCSKKMLELLEHRVTSHPVTKTWLMMVIKTQELYRFVSNNKERAKKLNWNCSTIGHARDALLPGTLTGGKYQDLSFLKTEDENIPQYMRSNDMSHIGNHNVSQIDNPADQLLPEHLQNMPPNTIKHLNLKVNNYGQKLPPQGSNSQASELQKTSSVSAFPPPQAMYPVFAAAKTISTDGSDQKFNSLSINGVQPNVHGDVAGNTVKVTNPMSNLPNQTSTVMEPDTDKLSLLFNDQELDLLLQFSM</sequence>
<dbReference type="Proteomes" id="UP000243052">
    <property type="component" value="Chromosome v"/>
</dbReference>
<keyword evidence="3" id="KW-0862">Zinc</keyword>
<keyword evidence="5" id="KW-0804">Transcription</keyword>
<evidence type="ECO:0000256" key="2">
    <source>
        <dbReference type="ARBA" id="ARBA00022723"/>
    </source>
</evidence>
<dbReference type="CDD" id="cd00067">
    <property type="entry name" value="GAL4"/>
    <property type="match status" value="1"/>
</dbReference>
<dbReference type="InterPro" id="IPR007219">
    <property type="entry name" value="XnlR_reg_dom"/>
</dbReference>
<evidence type="ECO:0000256" key="6">
    <source>
        <dbReference type="ARBA" id="ARBA00023242"/>
    </source>
</evidence>
<gene>
    <name evidence="9" type="ORF">AW171_hschr52999</name>
</gene>
<evidence type="ECO:0000256" key="3">
    <source>
        <dbReference type="ARBA" id="ARBA00022833"/>
    </source>
</evidence>
<evidence type="ECO:0000256" key="4">
    <source>
        <dbReference type="ARBA" id="ARBA00023015"/>
    </source>
</evidence>
<dbReference type="GO" id="GO:0006351">
    <property type="term" value="P:DNA-templated transcription"/>
    <property type="evidence" value="ECO:0007669"/>
    <property type="project" value="InterPro"/>
</dbReference>
<feature type="domain" description="Zn(2)-C6 fungal-type" evidence="8">
    <location>
        <begin position="6"/>
        <end position="39"/>
    </location>
</feature>
<keyword evidence="4" id="KW-0805">Transcription regulation</keyword>
<dbReference type="GO" id="GO:0000981">
    <property type="term" value="F:DNA-binding transcription factor activity, RNA polymerase II-specific"/>
    <property type="evidence" value="ECO:0007669"/>
    <property type="project" value="InterPro"/>
</dbReference>
<evidence type="ECO:0000313" key="9">
    <source>
        <dbReference type="EMBL" id="AMD21066.1"/>
    </source>
</evidence>
<dbReference type="InterPro" id="IPR036864">
    <property type="entry name" value="Zn2-C6_fun-type_DNA-bd_sf"/>
</dbReference>
<feature type="region of interest" description="Disordered" evidence="7">
    <location>
        <begin position="778"/>
        <end position="799"/>
    </location>
</feature>
<dbReference type="EMBL" id="CP014245">
    <property type="protein sequence ID" value="AMD21066.1"/>
    <property type="molecule type" value="Genomic_DNA"/>
</dbReference>
<dbReference type="Pfam" id="PF04082">
    <property type="entry name" value="Fungal_trans"/>
    <property type="match status" value="1"/>
</dbReference>
<evidence type="ECO:0000256" key="5">
    <source>
        <dbReference type="ARBA" id="ARBA00023163"/>
    </source>
</evidence>
<dbReference type="Pfam" id="PF00172">
    <property type="entry name" value="Zn_clus"/>
    <property type="match status" value="1"/>
</dbReference>
<dbReference type="SMART" id="SM00066">
    <property type="entry name" value="GAL4"/>
    <property type="match status" value="1"/>
</dbReference>
<dbReference type="InterPro" id="IPR050815">
    <property type="entry name" value="TF_fung"/>
</dbReference>
<organism evidence="9 10">
    <name type="scientific">Eremothecium sinecaudum</name>
    <dbReference type="NCBI Taxonomy" id="45286"/>
    <lineage>
        <taxon>Eukaryota</taxon>
        <taxon>Fungi</taxon>
        <taxon>Dikarya</taxon>
        <taxon>Ascomycota</taxon>
        <taxon>Saccharomycotina</taxon>
        <taxon>Saccharomycetes</taxon>
        <taxon>Saccharomycetales</taxon>
        <taxon>Saccharomycetaceae</taxon>
        <taxon>Eremothecium</taxon>
    </lineage>
</organism>
<dbReference type="SUPFAM" id="SSF57701">
    <property type="entry name" value="Zn2/Cys6 DNA-binding domain"/>
    <property type="match status" value="1"/>
</dbReference>
<keyword evidence="6" id="KW-0539">Nucleus</keyword>
<dbReference type="GeneID" id="28724342"/>
<name>A0A0X8HTA4_9SACH</name>
<dbReference type="Gene3D" id="4.10.240.10">
    <property type="entry name" value="Zn(2)-C6 fungal-type DNA-binding domain"/>
    <property type="match status" value="1"/>
</dbReference>
<keyword evidence="2" id="KW-0479">Metal-binding</keyword>
<reference evidence="9 10" key="1">
    <citation type="submission" date="2016-01" db="EMBL/GenBank/DDBJ databases">
        <title>Genome sequence of the yeast Holleya sinecauda.</title>
        <authorList>
            <person name="Dietrich F.S."/>
        </authorList>
    </citation>
    <scope>NUCLEOTIDE SEQUENCE [LARGE SCALE GENOMIC DNA]</scope>
    <source>
        <strain evidence="9 10">ATCC 58844</strain>
    </source>
</reference>
<dbReference type="GO" id="GO:0003677">
    <property type="term" value="F:DNA binding"/>
    <property type="evidence" value="ECO:0007669"/>
    <property type="project" value="InterPro"/>
</dbReference>
<dbReference type="SMART" id="SM00906">
    <property type="entry name" value="Fungal_trans"/>
    <property type="match status" value="1"/>
</dbReference>
<comment type="subcellular location">
    <subcellularLocation>
        <location evidence="1">Nucleus</location>
    </subcellularLocation>
</comment>
<proteinExistence type="predicted"/>
<dbReference type="RefSeq" id="XP_017988062.1">
    <property type="nucleotide sequence ID" value="XM_018132657.1"/>
</dbReference>
<dbReference type="PANTHER" id="PTHR47338:SF5">
    <property type="entry name" value="ZN(II)2CYS6 TRANSCRIPTION FACTOR (EUROFUNG)"/>
    <property type="match status" value="1"/>
</dbReference>
<dbReference type="GO" id="GO:0008270">
    <property type="term" value="F:zinc ion binding"/>
    <property type="evidence" value="ECO:0007669"/>
    <property type="project" value="InterPro"/>
</dbReference>
<dbReference type="OrthoDB" id="39175at2759"/>
<dbReference type="GO" id="GO:0005634">
    <property type="term" value="C:nucleus"/>
    <property type="evidence" value="ECO:0007669"/>
    <property type="project" value="UniProtKB-SubCell"/>
</dbReference>
<dbReference type="CDD" id="cd12148">
    <property type="entry name" value="fungal_TF_MHR"/>
    <property type="match status" value="1"/>
</dbReference>
<dbReference type="PANTHER" id="PTHR47338">
    <property type="entry name" value="ZN(II)2CYS6 TRANSCRIPTION FACTOR (EUROFUNG)-RELATED"/>
    <property type="match status" value="1"/>
</dbReference>
<dbReference type="PROSITE" id="PS50048">
    <property type="entry name" value="ZN2_CY6_FUNGAL_2"/>
    <property type="match status" value="1"/>
</dbReference>
<keyword evidence="10" id="KW-1185">Reference proteome</keyword>
<dbReference type="AlphaFoldDB" id="A0A0X8HTA4"/>
<evidence type="ECO:0000313" key="10">
    <source>
        <dbReference type="Proteomes" id="UP000243052"/>
    </source>
</evidence>
<protein>
    <submittedName>
        <fullName evidence="9">HEL215Wp</fullName>
    </submittedName>
</protein>